<evidence type="ECO:0000313" key="14">
    <source>
        <dbReference type="Proteomes" id="UP000325286"/>
    </source>
</evidence>
<dbReference type="AlphaFoldDB" id="A0A5B9QLM7"/>
<evidence type="ECO:0000256" key="4">
    <source>
        <dbReference type="ARBA" id="ARBA00022692"/>
    </source>
</evidence>
<dbReference type="GO" id="GO:0004222">
    <property type="term" value="F:metalloendopeptidase activity"/>
    <property type="evidence" value="ECO:0007669"/>
    <property type="project" value="InterPro"/>
</dbReference>
<gene>
    <name evidence="13" type="ORF">UC8_04570</name>
</gene>
<feature type="domain" description="Peptidase M48" evidence="12">
    <location>
        <begin position="63"/>
        <end position="134"/>
    </location>
</feature>
<dbReference type="GO" id="GO:0046872">
    <property type="term" value="F:metal ion binding"/>
    <property type="evidence" value="ECO:0007669"/>
    <property type="project" value="UniProtKB-KW"/>
</dbReference>
<keyword evidence="14" id="KW-1185">Reference proteome</keyword>
<dbReference type="GO" id="GO:0005886">
    <property type="term" value="C:plasma membrane"/>
    <property type="evidence" value="ECO:0007669"/>
    <property type="project" value="UniProtKB-SubCell"/>
</dbReference>
<evidence type="ECO:0000256" key="2">
    <source>
        <dbReference type="ARBA" id="ARBA00022475"/>
    </source>
</evidence>
<keyword evidence="6 11" id="KW-0378">Hydrolase</keyword>
<dbReference type="Proteomes" id="UP000325286">
    <property type="component" value="Chromosome"/>
</dbReference>
<keyword evidence="9 11" id="KW-0482">Metalloprotease</keyword>
<dbReference type="Gene3D" id="3.30.2010.10">
    <property type="entry name" value="Metalloproteases ('zincins'), catalytic domain"/>
    <property type="match status" value="1"/>
</dbReference>
<dbReference type="KEGG" id="rul:UC8_04570"/>
<keyword evidence="7 11" id="KW-0862">Zinc</keyword>
<keyword evidence="13" id="KW-0346">Stress response</keyword>
<evidence type="ECO:0000256" key="3">
    <source>
        <dbReference type="ARBA" id="ARBA00022670"/>
    </source>
</evidence>
<evidence type="ECO:0000259" key="12">
    <source>
        <dbReference type="Pfam" id="PF01435"/>
    </source>
</evidence>
<evidence type="ECO:0000256" key="9">
    <source>
        <dbReference type="ARBA" id="ARBA00023049"/>
    </source>
</evidence>
<dbReference type="InterPro" id="IPR001915">
    <property type="entry name" value="Peptidase_M48"/>
</dbReference>
<accession>A0A5B9QLM7</accession>
<evidence type="ECO:0000313" key="13">
    <source>
        <dbReference type="EMBL" id="QEG38500.1"/>
    </source>
</evidence>
<proteinExistence type="inferred from homology"/>
<evidence type="ECO:0000256" key="7">
    <source>
        <dbReference type="ARBA" id="ARBA00022833"/>
    </source>
</evidence>
<evidence type="ECO:0000256" key="6">
    <source>
        <dbReference type="ARBA" id="ARBA00022801"/>
    </source>
</evidence>
<dbReference type="Pfam" id="PF01435">
    <property type="entry name" value="Peptidase_M48"/>
    <property type="match status" value="1"/>
</dbReference>
<protein>
    <submittedName>
        <fullName evidence="13">Heat shock protein HtpX</fullName>
    </submittedName>
</protein>
<comment type="cofactor">
    <cofactor evidence="11">
        <name>Zn(2+)</name>
        <dbReference type="ChEBI" id="CHEBI:29105"/>
    </cofactor>
    <text evidence="11">Binds 1 zinc ion per subunit.</text>
</comment>
<dbReference type="PANTHER" id="PTHR43221:SF1">
    <property type="entry name" value="PROTEASE HTPX"/>
    <property type="match status" value="1"/>
</dbReference>
<evidence type="ECO:0000256" key="10">
    <source>
        <dbReference type="ARBA" id="ARBA00023136"/>
    </source>
</evidence>
<keyword evidence="3 11" id="KW-0645">Protease</keyword>
<comment type="subcellular location">
    <subcellularLocation>
        <location evidence="1">Cell membrane</location>
        <topology evidence="1">Multi-pass membrane protein</topology>
    </subcellularLocation>
</comment>
<keyword evidence="8" id="KW-1133">Transmembrane helix</keyword>
<evidence type="ECO:0000256" key="5">
    <source>
        <dbReference type="ARBA" id="ARBA00022723"/>
    </source>
</evidence>
<keyword evidence="4" id="KW-0812">Transmembrane</keyword>
<dbReference type="PANTHER" id="PTHR43221">
    <property type="entry name" value="PROTEASE HTPX"/>
    <property type="match status" value="1"/>
</dbReference>
<keyword evidence="5" id="KW-0479">Metal-binding</keyword>
<evidence type="ECO:0000256" key="1">
    <source>
        <dbReference type="ARBA" id="ARBA00004651"/>
    </source>
</evidence>
<name>A0A5B9QLM7_9BACT</name>
<evidence type="ECO:0000256" key="8">
    <source>
        <dbReference type="ARBA" id="ARBA00022989"/>
    </source>
</evidence>
<sequence>MAPVELILDVTPLPYHQQIRDYLQRQQREVWEWYASNRVQDKQADAVRFELLKSTYRVDRDSQPQLYEQADQVARELGLDVSVTIYQTQNPQGLNASLAYLPNEAHIVFHGAVADTLNHQEIRALLGHELSHLLLWQGWDGEYLIVDQVLSALTCDPNADTPHLESARLFQLYSEIFCDRGALAVVQDAKTVVAMLVKVMTGVADVNAESYLRQAEEILQDPNVRADDYTHPEAYIRASAIQLWADKDPQADDKISRMIEGPLRLQQLDLLSQQRVARLTRQLIDLLLAAPWMRTDAVLAHARLFYHDYDPPSAVVGDGELVEAFADVDDSLRDYACYLLLDFVTSDRDLEEFPLAAALTHSERLGFKPRFTDIARKELRLRKKQIEKIDQDKTDLLAKAAAAIATT</sequence>
<organism evidence="13 14">
    <name type="scientific">Roseimaritima ulvae</name>
    <dbReference type="NCBI Taxonomy" id="980254"/>
    <lineage>
        <taxon>Bacteria</taxon>
        <taxon>Pseudomonadati</taxon>
        <taxon>Planctomycetota</taxon>
        <taxon>Planctomycetia</taxon>
        <taxon>Pirellulales</taxon>
        <taxon>Pirellulaceae</taxon>
        <taxon>Roseimaritima</taxon>
    </lineage>
</organism>
<evidence type="ECO:0000256" key="11">
    <source>
        <dbReference type="RuleBase" id="RU003983"/>
    </source>
</evidence>
<keyword evidence="2" id="KW-1003">Cell membrane</keyword>
<dbReference type="GO" id="GO:0006508">
    <property type="term" value="P:proteolysis"/>
    <property type="evidence" value="ECO:0007669"/>
    <property type="project" value="UniProtKB-KW"/>
</dbReference>
<reference evidence="13 14" key="1">
    <citation type="submission" date="2019-08" db="EMBL/GenBank/DDBJ databases">
        <title>Deep-cultivation of Planctomycetes and their phenomic and genomic characterization uncovers novel biology.</title>
        <authorList>
            <person name="Wiegand S."/>
            <person name="Jogler M."/>
            <person name="Boedeker C."/>
            <person name="Pinto D."/>
            <person name="Vollmers J."/>
            <person name="Rivas-Marin E."/>
            <person name="Kohn T."/>
            <person name="Peeters S.H."/>
            <person name="Heuer A."/>
            <person name="Rast P."/>
            <person name="Oberbeckmann S."/>
            <person name="Bunk B."/>
            <person name="Jeske O."/>
            <person name="Meyerdierks A."/>
            <person name="Storesund J.E."/>
            <person name="Kallscheuer N."/>
            <person name="Luecker S."/>
            <person name="Lage O.M."/>
            <person name="Pohl T."/>
            <person name="Merkel B.J."/>
            <person name="Hornburger P."/>
            <person name="Mueller R.-W."/>
            <person name="Bruemmer F."/>
            <person name="Labrenz M."/>
            <person name="Spormann A.M."/>
            <person name="Op den Camp H."/>
            <person name="Overmann J."/>
            <person name="Amann R."/>
            <person name="Jetten M.S.M."/>
            <person name="Mascher T."/>
            <person name="Medema M.H."/>
            <person name="Devos D.P."/>
            <person name="Kaster A.-K."/>
            <person name="Ovreas L."/>
            <person name="Rohde M."/>
            <person name="Galperin M.Y."/>
            <person name="Jogler C."/>
        </authorList>
    </citation>
    <scope>NUCLEOTIDE SEQUENCE [LARGE SCALE GENOMIC DNA]</scope>
    <source>
        <strain evidence="13 14">UC8</strain>
    </source>
</reference>
<keyword evidence="10" id="KW-0472">Membrane</keyword>
<comment type="similarity">
    <text evidence="11">Belongs to the peptidase M48 family.</text>
</comment>
<dbReference type="InterPro" id="IPR050083">
    <property type="entry name" value="HtpX_protease"/>
</dbReference>
<dbReference type="EMBL" id="CP042914">
    <property type="protein sequence ID" value="QEG38500.1"/>
    <property type="molecule type" value="Genomic_DNA"/>
</dbReference>